<gene>
    <name evidence="1" type="ORF">G6F64_015202</name>
</gene>
<dbReference type="EMBL" id="JAANQT010011760">
    <property type="protein sequence ID" value="KAG1274119.1"/>
    <property type="molecule type" value="Genomic_DNA"/>
</dbReference>
<reference evidence="1" key="1">
    <citation type="journal article" date="2020" name="Microb. Genom.">
        <title>Genetic diversity of clinical and environmental Mucorales isolates obtained from an investigation of mucormycosis cases among solid organ transplant recipients.</title>
        <authorList>
            <person name="Nguyen M.H."/>
            <person name="Kaul D."/>
            <person name="Muto C."/>
            <person name="Cheng S.J."/>
            <person name="Richter R.A."/>
            <person name="Bruno V.M."/>
            <person name="Liu G."/>
            <person name="Beyhan S."/>
            <person name="Sundermann A.J."/>
            <person name="Mounaud S."/>
            <person name="Pasculle A.W."/>
            <person name="Nierman W.C."/>
            <person name="Driscoll E."/>
            <person name="Cumbie R."/>
            <person name="Clancy C.J."/>
            <person name="Dupont C.L."/>
        </authorList>
    </citation>
    <scope>NUCLEOTIDE SEQUENCE</scope>
    <source>
        <strain evidence="1">GL11</strain>
    </source>
</reference>
<name>A0A9P6WS06_RHIOR</name>
<proteinExistence type="predicted"/>
<dbReference type="AlphaFoldDB" id="A0A9P6WS06"/>
<sequence>MAFHPGAGQQPRQAQVALAVAAQQGHPPGVLAFLGDQHVGAGDRLDAHAFGGLVELDQGEQVVEVGHGQRGQPELDRA</sequence>
<comment type="caution">
    <text evidence="1">The sequence shown here is derived from an EMBL/GenBank/DDBJ whole genome shotgun (WGS) entry which is preliminary data.</text>
</comment>
<evidence type="ECO:0000313" key="2">
    <source>
        <dbReference type="Proteomes" id="UP000716291"/>
    </source>
</evidence>
<accession>A0A9P6WS06</accession>
<protein>
    <submittedName>
        <fullName evidence="1">Uncharacterized protein</fullName>
    </submittedName>
</protein>
<keyword evidence="2" id="KW-1185">Reference proteome</keyword>
<evidence type="ECO:0000313" key="1">
    <source>
        <dbReference type="EMBL" id="KAG1274119.1"/>
    </source>
</evidence>
<organism evidence="1 2">
    <name type="scientific">Rhizopus oryzae</name>
    <name type="common">Mucormycosis agent</name>
    <name type="synonym">Rhizopus arrhizus var. delemar</name>
    <dbReference type="NCBI Taxonomy" id="64495"/>
    <lineage>
        <taxon>Eukaryota</taxon>
        <taxon>Fungi</taxon>
        <taxon>Fungi incertae sedis</taxon>
        <taxon>Mucoromycota</taxon>
        <taxon>Mucoromycotina</taxon>
        <taxon>Mucoromycetes</taxon>
        <taxon>Mucorales</taxon>
        <taxon>Mucorineae</taxon>
        <taxon>Rhizopodaceae</taxon>
        <taxon>Rhizopus</taxon>
    </lineage>
</organism>
<dbReference type="Proteomes" id="UP000716291">
    <property type="component" value="Unassembled WGS sequence"/>
</dbReference>